<dbReference type="SUPFAM" id="SSF56112">
    <property type="entry name" value="Protein kinase-like (PK-like)"/>
    <property type="match status" value="1"/>
</dbReference>
<dbReference type="Proteomes" id="UP000192223">
    <property type="component" value="Unplaced"/>
</dbReference>
<dbReference type="STRING" id="224129.A0A1W4XMZ6"/>
<comment type="similarity">
    <text evidence="1">Belongs to the protein kinase superfamily. ADCK protein kinase family.</text>
</comment>
<keyword evidence="4 5" id="KW-0418">Kinase</keyword>
<dbReference type="GeneID" id="108742972"/>
<dbReference type="CDD" id="cd13969">
    <property type="entry name" value="ADCK1-like"/>
    <property type="match status" value="1"/>
</dbReference>
<evidence type="ECO:0000256" key="1">
    <source>
        <dbReference type="ARBA" id="ARBA00009670"/>
    </source>
</evidence>
<dbReference type="PANTHER" id="PTHR43173">
    <property type="entry name" value="ABC1 FAMILY PROTEIN"/>
    <property type="match status" value="1"/>
</dbReference>
<feature type="domain" description="ABC1 atypical kinase-like" evidence="2">
    <location>
        <begin position="149"/>
        <end position="393"/>
    </location>
</feature>
<keyword evidence="3" id="KW-1185">Reference proteome</keyword>
<dbReference type="GO" id="GO:0016301">
    <property type="term" value="F:kinase activity"/>
    <property type="evidence" value="ECO:0007669"/>
    <property type="project" value="UniProtKB-KW"/>
</dbReference>
<dbReference type="RefSeq" id="XP_018333847.1">
    <property type="nucleotide sequence ID" value="XM_018478345.2"/>
</dbReference>
<reference evidence="4 5" key="1">
    <citation type="submission" date="2025-04" db="UniProtKB">
        <authorList>
            <consortium name="RefSeq"/>
        </authorList>
    </citation>
    <scope>IDENTIFICATION</scope>
    <source>
        <tissue evidence="4 5">Entire body</tissue>
    </source>
</reference>
<evidence type="ECO:0000313" key="3">
    <source>
        <dbReference type="Proteomes" id="UP000192223"/>
    </source>
</evidence>
<protein>
    <submittedName>
        <fullName evidence="4 5">Uncharacterized aarF domain-containing protein kinase 5</fullName>
    </submittedName>
</protein>
<dbReference type="KEGG" id="apln:108742972"/>
<evidence type="ECO:0000259" key="2">
    <source>
        <dbReference type="Pfam" id="PF03109"/>
    </source>
</evidence>
<name>A0A1W4XMZ6_AGRPL</name>
<gene>
    <name evidence="4 5" type="primary">LOC108742972</name>
</gene>
<dbReference type="InterPro" id="IPR004147">
    <property type="entry name" value="ABC1_dom"/>
</dbReference>
<evidence type="ECO:0000313" key="4">
    <source>
        <dbReference type="RefSeq" id="XP_018333847.1"/>
    </source>
</evidence>
<dbReference type="InterPro" id="IPR045307">
    <property type="entry name" value="ADCK1_dom"/>
</dbReference>
<dbReference type="InterPro" id="IPR051130">
    <property type="entry name" value="Mito_struct-func_regulator"/>
</dbReference>
<dbReference type="CTD" id="203054"/>
<dbReference type="RefSeq" id="XP_018333848.1">
    <property type="nucleotide sequence ID" value="XM_018478346.2"/>
</dbReference>
<dbReference type="PANTHER" id="PTHR43173:SF28">
    <property type="entry name" value="AARF DOMAIN CONTAINING KINASE 5"/>
    <property type="match status" value="1"/>
</dbReference>
<accession>A0A1W4XMZ6</accession>
<dbReference type="OrthoDB" id="427480at2759"/>
<dbReference type="AlphaFoldDB" id="A0A1W4XMZ6"/>
<dbReference type="Pfam" id="PF03109">
    <property type="entry name" value="ABC1"/>
    <property type="match status" value="1"/>
</dbReference>
<sequence>MYFAQRLGLFHKFRNFYKLQNVVRISNESKKTRKLHFITGFGLASATTVSLLDENITDTVISQYAGVRRFVRSLQIGLLISLDYYFSKIGIENESDNGIILTSLLHQRAANRILMGCLENGGTYIKIGQALVCMNHILPDEYIKTLKVLQDKCLMRHSDELNKLFMQDFGRKPEEIFETFDPNPIAAASLAQVYKATTKDGNNVAVKVQYIDLQKRFVSDVATIELLLKIIGFMHKDFNFSWVLDDIKDSLKQELDFRTEGKNAEQCAKDIKHLKYAYVPKVFWELSSSRVLVTEYIDGYKANETKRLIKDGFSLADIDKKIFEIFGTQIFHTGFVHADPHPGNLLVRKINRKTQIVLLDHGLYQQVSDFERTTLSKIWKAVVTNNNNDLKKYCLELGIKEFEMFAEILTQSPYRHTGLELKKTYSEEDIRLMKEFAQNRFDRIMDVLRQMPTNLLLVLRNLNTIRAIAREHGDPLDRYEELARIATRNVFISEKSFGNLVFMIKDKILFEIRLIIHKIYELFLKRLLKKVTSASEFHNIITKMKESENSLV</sequence>
<evidence type="ECO:0000313" key="5">
    <source>
        <dbReference type="RefSeq" id="XP_018333848.1"/>
    </source>
</evidence>
<proteinExistence type="inferred from homology"/>
<keyword evidence="4 5" id="KW-0808">Transferase</keyword>
<dbReference type="InterPro" id="IPR011009">
    <property type="entry name" value="Kinase-like_dom_sf"/>
</dbReference>
<organism evidence="3 5">
    <name type="scientific">Agrilus planipennis</name>
    <name type="common">Emerald ash borer</name>
    <name type="synonym">Agrilus marcopoli</name>
    <dbReference type="NCBI Taxonomy" id="224129"/>
    <lineage>
        <taxon>Eukaryota</taxon>
        <taxon>Metazoa</taxon>
        <taxon>Ecdysozoa</taxon>
        <taxon>Arthropoda</taxon>
        <taxon>Hexapoda</taxon>
        <taxon>Insecta</taxon>
        <taxon>Pterygota</taxon>
        <taxon>Neoptera</taxon>
        <taxon>Endopterygota</taxon>
        <taxon>Coleoptera</taxon>
        <taxon>Polyphaga</taxon>
        <taxon>Elateriformia</taxon>
        <taxon>Buprestoidea</taxon>
        <taxon>Buprestidae</taxon>
        <taxon>Agrilinae</taxon>
        <taxon>Agrilus</taxon>
    </lineage>
</organism>